<sequence>MSCFDETYEEKKKKKEVYDHHDFLKTKTCCDKESCDNLSIELQKLQYKCDDAFRNSATDLDEKGLTKDTFCNEIRLEKENLINKVKNKFGGKKLSRKKRSRKNRKIKKRKTRYNK</sequence>
<evidence type="ECO:0000256" key="1">
    <source>
        <dbReference type="SAM" id="MobiDB-lite"/>
    </source>
</evidence>
<dbReference type="EMBL" id="MN740389">
    <property type="protein sequence ID" value="QHU03864.1"/>
    <property type="molecule type" value="Genomic_DNA"/>
</dbReference>
<name>A0A6C0JJP1_9ZZZZ</name>
<organism evidence="2">
    <name type="scientific">viral metagenome</name>
    <dbReference type="NCBI Taxonomy" id="1070528"/>
    <lineage>
        <taxon>unclassified sequences</taxon>
        <taxon>metagenomes</taxon>
        <taxon>organismal metagenomes</taxon>
    </lineage>
</organism>
<proteinExistence type="predicted"/>
<reference evidence="2" key="1">
    <citation type="journal article" date="2020" name="Nature">
        <title>Giant virus diversity and host interactions through global metagenomics.</title>
        <authorList>
            <person name="Schulz F."/>
            <person name="Roux S."/>
            <person name="Paez-Espino D."/>
            <person name="Jungbluth S."/>
            <person name="Walsh D.A."/>
            <person name="Denef V.J."/>
            <person name="McMahon K.D."/>
            <person name="Konstantinidis K.T."/>
            <person name="Eloe-Fadrosh E.A."/>
            <person name="Kyrpides N.C."/>
            <person name="Woyke T."/>
        </authorList>
    </citation>
    <scope>NUCLEOTIDE SEQUENCE</scope>
    <source>
        <strain evidence="2">GVMAG-M-3300027708-20</strain>
    </source>
</reference>
<evidence type="ECO:0000313" key="2">
    <source>
        <dbReference type="EMBL" id="QHU03864.1"/>
    </source>
</evidence>
<accession>A0A6C0JJP1</accession>
<feature type="region of interest" description="Disordered" evidence="1">
    <location>
        <begin position="92"/>
        <end position="115"/>
    </location>
</feature>
<dbReference type="AlphaFoldDB" id="A0A6C0JJP1"/>
<protein>
    <submittedName>
        <fullName evidence="2">Uncharacterized protein</fullName>
    </submittedName>
</protein>